<gene>
    <name evidence="1" type="ORF">UT84_C0002G0015</name>
</gene>
<sequence length="158" mass="17729">MAERGLPSPQEAAETATAYLADFNDPEKRLKIAANIIFGVYDIWGEMGRSDVKSEEFVDFIAKFQSGLLPEEDKIETQDGLVPTREDTLEMDIARSLKISEFTDAARAELAIWQAGAIRNPALYPLANEWAMRVLMLEEATRIKTQKDAKYVVGQLMT</sequence>
<name>A0A0G0REN3_9BACT</name>
<reference evidence="1 2" key="1">
    <citation type="journal article" date="2015" name="Nature">
        <title>rRNA introns, odd ribosomes, and small enigmatic genomes across a large radiation of phyla.</title>
        <authorList>
            <person name="Brown C.T."/>
            <person name="Hug L.A."/>
            <person name="Thomas B.C."/>
            <person name="Sharon I."/>
            <person name="Castelle C.J."/>
            <person name="Singh A."/>
            <person name="Wilkins M.J."/>
            <person name="Williams K.H."/>
            <person name="Banfield J.F."/>
        </authorList>
    </citation>
    <scope>NUCLEOTIDE SEQUENCE [LARGE SCALE GENOMIC DNA]</scope>
</reference>
<dbReference type="EMBL" id="LBYI01000002">
    <property type="protein sequence ID" value="KKR51154.1"/>
    <property type="molecule type" value="Genomic_DNA"/>
</dbReference>
<evidence type="ECO:0000313" key="1">
    <source>
        <dbReference type="EMBL" id="KKR51154.1"/>
    </source>
</evidence>
<dbReference type="AlphaFoldDB" id="A0A0G0REN3"/>
<evidence type="ECO:0000313" key="2">
    <source>
        <dbReference type="Proteomes" id="UP000034531"/>
    </source>
</evidence>
<organism evidence="1 2">
    <name type="scientific">Candidatus Curtissbacteria bacterium GW2011_GWA1_40_16</name>
    <dbReference type="NCBI Taxonomy" id="1618405"/>
    <lineage>
        <taxon>Bacteria</taxon>
        <taxon>Candidatus Curtissiibacteriota</taxon>
    </lineage>
</organism>
<accession>A0A0G0REN3</accession>
<proteinExistence type="predicted"/>
<dbReference type="Proteomes" id="UP000034531">
    <property type="component" value="Unassembled WGS sequence"/>
</dbReference>
<protein>
    <submittedName>
        <fullName evidence="1">Uncharacterized protein</fullName>
    </submittedName>
</protein>
<comment type="caution">
    <text evidence="1">The sequence shown here is derived from an EMBL/GenBank/DDBJ whole genome shotgun (WGS) entry which is preliminary data.</text>
</comment>